<name>A0A4Y3PRU4_BREPA</name>
<keyword evidence="2" id="KW-1185">Reference proteome</keyword>
<dbReference type="Proteomes" id="UP000316882">
    <property type="component" value="Unassembled WGS sequence"/>
</dbReference>
<proteinExistence type="predicted"/>
<reference evidence="1 2" key="1">
    <citation type="submission" date="2019-06" db="EMBL/GenBank/DDBJ databases">
        <title>Whole genome shotgun sequence of Brevibacillus parabrevis NBRC 12334.</title>
        <authorList>
            <person name="Hosoyama A."/>
            <person name="Uohara A."/>
            <person name="Ohji S."/>
            <person name="Ichikawa N."/>
        </authorList>
    </citation>
    <scope>NUCLEOTIDE SEQUENCE [LARGE SCALE GENOMIC DNA]</scope>
    <source>
        <strain evidence="1 2">NBRC 12334</strain>
    </source>
</reference>
<sequence>MAERQLIREMRGDVEWVIEWLESGRRPGNKRGIERRAAYQREKLMDLIRMQAFVAHSTAGSPANITEWLKDALCELS</sequence>
<accession>A0A4Y3PRU4</accession>
<evidence type="ECO:0000313" key="1">
    <source>
        <dbReference type="EMBL" id="GEB35887.1"/>
    </source>
</evidence>
<gene>
    <name evidence="1" type="ORF">BPA01_54670</name>
</gene>
<dbReference type="AlphaFoldDB" id="A0A4Y3PRU4"/>
<organism evidence="1 2">
    <name type="scientific">Brevibacillus parabrevis</name>
    <dbReference type="NCBI Taxonomy" id="54914"/>
    <lineage>
        <taxon>Bacteria</taxon>
        <taxon>Bacillati</taxon>
        <taxon>Bacillota</taxon>
        <taxon>Bacilli</taxon>
        <taxon>Bacillales</taxon>
        <taxon>Paenibacillaceae</taxon>
        <taxon>Brevibacillus</taxon>
    </lineage>
</organism>
<evidence type="ECO:0000313" key="2">
    <source>
        <dbReference type="Proteomes" id="UP000316882"/>
    </source>
</evidence>
<protein>
    <submittedName>
        <fullName evidence="1">Uncharacterized protein</fullName>
    </submittedName>
</protein>
<dbReference type="EMBL" id="BJMH01000066">
    <property type="protein sequence ID" value="GEB35887.1"/>
    <property type="molecule type" value="Genomic_DNA"/>
</dbReference>
<dbReference type="RefSeq" id="WP_174769229.1">
    <property type="nucleotide sequence ID" value="NZ_BJMH01000066.1"/>
</dbReference>
<comment type="caution">
    <text evidence="1">The sequence shown here is derived from an EMBL/GenBank/DDBJ whole genome shotgun (WGS) entry which is preliminary data.</text>
</comment>